<keyword evidence="2" id="KW-0808">Transferase</keyword>
<dbReference type="FunFam" id="1.10.10.10:FF:000357">
    <property type="entry name" value="Caffeic acid 3-O-methyltransferase"/>
    <property type="match status" value="1"/>
</dbReference>
<gene>
    <name evidence="5" type="ORF">COLO4_05750</name>
</gene>
<name>A0A1R3KQ55_9ROSI</name>
<dbReference type="GO" id="GO:0032259">
    <property type="term" value="P:methylation"/>
    <property type="evidence" value="ECO:0007669"/>
    <property type="project" value="UniProtKB-KW"/>
</dbReference>
<keyword evidence="1" id="KW-0489">Methyltransferase</keyword>
<keyword evidence="6" id="KW-1185">Reference proteome</keyword>
<evidence type="ECO:0000256" key="3">
    <source>
        <dbReference type="ARBA" id="ARBA00022691"/>
    </source>
</evidence>
<comment type="caution">
    <text evidence="5">The sequence shown here is derived from an EMBL/GenBank/DDBJ whole genome shotgun (WGS) entry which is preliminary data.</text>
</comment>
<dbReference type="EMBL" id="AWUE01012448">
    <property type="protein sequence ID" value="OMP09158.1"/>
    <property type="molecule type" value="Genomic_DNA"/>
</dbReference>
<dbReference type="Pfam" id="PF08100">
    <property type="entry name" value="Dimerisation"/>
    <property type="match status" value="1"/>
</dbReference>
<accession>A0A1R3KQ55</accession>
<dbReference type="Gene3D" id="1.10.10.10">
    <property type="entry name" value="Winged helix-like DNA-binding domain superfamily/Winged helix DNA-binding domain"/>
    <property type="match status" value="1"/>
</dbReference>
<organism evidence="5 6">
    <name type="scientific">Corchorus olitorius</name>
    <dbReference type="NCBI Taxonomy" id="93759"/>
    <lineage>
        <taxon>Eukaryota</taxon>
        <taxon>Viridiplantae</taxon>
        <taxon>Streptophyta</taxon>
        <taxon>Embryophyta</taxon>
        <taxon>Tracheophyta</taxon>
        <taxon>Spermatophyta</taxon>
        <taxon>Magnoliopsida</taxon>
        <taxon>eudicotyledons</taxon>
        <taxon>Gunneridae</taxon>
        <taxon>Pentapetalae</taxon>
        <taxon>rosids</taxon>
        <taxon>malvids</taxon>
        <taxon>Malvales</taxon>
        <taxon>Malvaceae</taxon>
        <taxon>Grewioideae</taxon>
        <taxon>Apeibeae</taxon>
        <taxon>Corchorus</taxon>
    </lineage>
</organism>
<evidence type="ECO:0000256" key="1">
    <source>
        <dbReference type="ARBA" id="ARBA00022603"/>
    </source>
</evidence>
<sequence length="145" mass="15863">MSSLENNKQNSTLMSEEEEAFGYAWCLRSSDMFCFVLDAAIQLGVFDIIAKAGHGAHLSSSEIASQINAKNSEAPSLLDRVLRLLACYGFVTCVTRKQQLDDGDEDGNKVERLYGLALPGRAFVHDEDGGCLAGFPITKNKIQAW</sequence>
<evidence type="ECO:0000256" key="2">
    <source>
        <dbReference type="ARBA" id="ARBA00022679"/>
    </source>
</evidence>
<proteinExistence type="predicted"/>
<dbReference type="InterPro" id="IPR012967">
    <property type="entry name" value="COMT_dimerisation"/>
</dbReference>
<evidence type="ECO:0000259" key="4">
    <source>
        <dbReference type="Pfam" id="PF08100"/>
    </source>
</evidence>
<reference evidence="6" key="1">
    <citation type="submission" date="2013-09" db="EMBL/GenBank/DDBJ databases">
        <title>Corchorus olitorius genome sequencing.</title>
        <authorList>
            <person name="Alam M."/>
            <person name="Haque M.S."/>
            <person name="Islam M.S."/>
            <person name="Emdad E.M."/>
            <person name="Islam M.M."/>
            <person name="Ahmed B."/>
            <person name="Halim A."/>
            <person name="Hossen Q.M.M."/>
            <person name="Hossain M.Z."/>
            <person name="Ahmed R."/>
            <person name="Khan M.M."/>
            <person name="Islam R."/>
            <person name="Rashid M.M."/>
            <person name="Khan S.A."/>
            <person name="Rahman M.S."/>
            <person name="Alam M."/>
            <person name="Yahiya A.S."/>
            <person name="Khan M.S."/>
            <person name="Azam M.S."/>
            <person name="Haque T."/>
            <person name="Lashkar M.Z.H."/>
            <person name="Akhand A.I."/>
            <person name="Morshed G."/>
            <person name="Roy S."/>
            <person name="Uddin K.S."/>
            <person name="Rabeya T."/>
            <person name="Hossain A.S."/>
            <person name="Chowdhury A."/>
            <person name="Snigdha A.R."/>
            <person name="Mortoza M.S."/>
            <person name="Matin S.A."/>
            <person name="Hoque S.M.E."/>
            <person name="Islam M.K."/>
            <person name="Roy D.K."/>
            <person name="Haider R."/>
            <person name="Moosa M.M."/>
            <person name="Elias S.M."/>
            <person name="Hasan A.M."/>
            <person name="Jahan S."/>
            <person name="Shafiuddin M."/>
            <person name="Mahmood N."/>
            <person name="Shommy N.S."/>
        </authorList>
    </citation>
    <scope>NUCLEOTIDE SEQUENCE [LARGE SCALE GENOMIC DNA]</scope>
    <source>
        <strain evidence="6">cv. O-4</strain>
    </source>
</reference>
<dbReference type="InterPro" id="IPR016461">
    <property type="entry name" value="COMT-like"/>
</dbReference>
<keyword evidence="3" id="KW-0949">S-adenosyl-L-methionine</keyword>
<evidence type="ECO:0000313" key="6">
    <source>
        <dbReference type="Proteomes" id="UP000187203"/>
    </source>
</evidence>
<dbReference type="Proteomes" id="UP000187203">
    <property type="component" value="Unassembled WGS sequence"/>
</dbReference>
<dbReference type="OrthoDB" id="990021at2759"/>
<dbReference type="SUPFAM" id="SSF46785">
    <property type="entry name" value="Winged helix' DNA-binding domain"/>
    <property type="match status" value="1"/>
</dbReference>
<feature type="domain" description="O-methyltransferase dimerisation" evidence="4">
    <location>
        <begin position="32"/>
        <end position="121"/>
    </location>
</feature>
<evidence type="ECO:0000313" key="5">
    <source>
        <dbReference type="EMBL" id="OMP09158.1"/>
    </source>
</evidence>
<dbReference type="GO" id="GO:0008168">
    <property type="term" value="F:methyltransferase activity"/>
    <property type="evidence" value="ECO:0007669"/>
    <property type="project" value="UniProtKB-KW"/>
</dbReference>
<dbReference type="InterPro" id="IPR036390">
    <property type="entry name" value="WH_DNA-bd_sf"/>
</dbReference>
<dbReference type="PANTHER" id="PTHR11746">
    <property type="entry name" value="O-METHYLTRANSFERASE"/>
    <property type="match status" value="1"/>
</dbReference>
<dbReference type="GO" id="GO:0046983">
    <property type="term" value="F:protein dimerization activity"/>
    <property type="evidence" value="ECO:0007669"/>
    <property type="project" value="InterPro"/>
</dbReference>
<dbReference type="AlphaFoldDB" id="A0A1R3KQ55"/>
<dbReference type="InterPro" id="IPR036388">
    <property type="entry name" value="WH-like_DNA-bd_sf"/>
</dbReference>
<protein>
    <recommendedName>
        <fullName evidence="4">O-methyltransferase dimerisation domain-containing protein</fullName>
    </recommendedName>
</protein>
<dbReference type="STRING" id="93759.A0A1R3KQ55"/>